<evidence type="ECO:0000256" key="5">
    <source>
        <dbReference type="ARBA" id="ARBA00022764"/>
    </source>
</evidence>
<comment type="caution">
    <text evidence="10">The sequence shown here is derived from an EMBL/GenBank/DDBJ whole genome shotgun (WGS) entry which is preliminary data.</text>
</comment>
<evidence type="ECO:0000256" key="2">
    <source>
        <dbReference type="ARBA" id="ARBA00010333"/>
    </source>
</evidence>
<dbReference type="PANTHER" id="PTHR35936">
    <property type="entry name" value="MEMBRANE-BOUND LYTIC MUREIN TRANSGLYCOSYLASE F"/>
    <property type="match status" value="1"/>
</dbReference>
<dbReference type="RefSeq" id="WP_112092118.1">
    <property type="nucleotide sequence ID" value="NZ_LUSR01000013.1"/>
</dbReference>
<feature type="signal peptide" evidence="7">
    <location>
        <begin position="1"/>
        <end position="19"/>
    </location>
</feature>
<evidence type="ECO:0000259" key="8">
    <source>
        <dbReference type="SMART" id="SM00062"/>
    </source>
</evidence>
<feature type="chain" id="PRO_5046917361" evidence="7">
    <location>
        <begin position="20"/>
        <end position="239"/>
    </location>
</feature>
<feature type="domain" description="Ionotropic glutamate receptor C-terminal" evidence="9">
    <location>
        <begin position="22"/>
        <end position="239"/>
    </location>
</feature>
<evidence type="ECO:0000256" key="6">
    <source>
        <dbReference type="RuleBase" id="RU003744"/>
    </source>
</evidence>
<dbReference type="Gene3D" id="3.40.190.10">
    <property type="entry name" value="Periplasmic binding protein-like II"/>
    <property type="match status" value="2"/>
</dbReference>
<dbReference type="CDD" id="cd13700">
    <property type="entry name" value="PBP2_Arg_STM4351"/>
    <property type="match status" value="1"/>
</dbReference>
<dbReference type="SMART" id="SM00062">
    <property type="entry name" value="PBPb"/>
    <property type="match status" value="1"/>
</dbReference>
<dbReference type="InterPro" id="IPR001320">
    <property type="entry name" value="Iontro_rcpt_C"/>
</dbReference>
<keyword evidence="4 7" id="KW-0732">Signal</keyword>
<protein>
    <submittedName>
        <fullName evidence="10">Arginine ABC transporter substrate-binding protein</fullName>
    </submittedName>
</protein>
<evidence type="ECO:0000259" key="9">
    <source>
        <dbReference type="SMART" id="SM00079"/>
    </source>
</evidence>
<reference evidence="10 11" key="1">
    <citation type="submission" date="2016-02" db="EMBL/GenBank/DDBJ databases">
        <title>Species-wide whole genome sequencing reveals diversity, host range in Lonsdalea quercina.</title>
        <authorList>
            <person name="Li Y."/>
        </authorList>
    </citation>
    <scope>NUCLEOTIDE SEQUENCE [LARGE SCALE GENOMIC DNA]</scope>
    <source>
        <strain evidence="10 11">CFCC 12721</strain>
    </source>
</reference>
<evidence type="ECO:0000256" key="7">
    <source>
        <dbReference type="SAM" id="SignalP"/>
    </source>
</evidence>
<keyword evidence="11" id="KW-1185">Reference proteome</keyword>
<proteinExistence type="inferred from homology"/>
<organism evidence="10 11">
    <name type="scientific">Lonsdalea populi</name>
    <dbReference type="NCBI Taxonomy" id="1172565"/>
    <lineage>
        <taxon>Bacteria</taxon>
        <taxon>Pseudomonadati</taxon>
        <taxon>Pseudomonadota</taxon>
        <taxon>Gammaproteobacteria</taxon>
        <taxon>Enterobacterales</taxon>
        <taxon>Pectobacteriaceae</taxon>
        <taxon>Lonsdalea</taxon>
    </lineage>
</organism>
<name>A0ABX9EP28_9GAMM</name>
<comment type="similarity">
    <text evidence="2 6">Belongs to the bacterial solute-binding protein 3 family.</text>
</comment>
<dbReference type="InterPro" id="IPR001638">
    <property type="entry name" value="Solute-binding_3/MltF_N"/>
</dbReference>
<dbReference type="InterPro" id="IPR005768">
    <property type="entry name" value="Lys_Arg_Orn-bd"/>
</dbReference>
<evidence type="ECO:0000256" key="4">
    <source>
        <dbReference type="ARBA" id="ARBA00022729"/>
    </source>
</evidence>
<dbReference type="EMBL" id="LUSW01000018">
    <property type="protein sequence ID" value="RAT34121.1"/>
    <property type="molecule type" value="Genomic_DNA"/>
</dbReference>
<dbReference type="SMART" id="SM00079">
    <property type="entry name" value="PBPe"/>
    <property type="match status" value="1"/>
</dbReference>
<gene>
    <name evidence="10" type="ORF">AU492_09430</name>
</gene>
<keyword evidence="5" id="KW-0574">Periplasm</keyword>
<keyword evidence="3" id="KW-0813">Transport</keyword>
<evidence type="ECO:0000313" key="10">
    <source>
        <dbReference type="EMBL" id="RAT34121.1"/>
    </source>
</evidence>
<dbReference type="Pfam" id="PF00497">
    <property type="entry name" value="SBP_bac_3"/>
    <property type="match status" value="1"/>
</dbReference>
<accession>A0ABX9EP28</accession>
<feature type="domain" description="Solute-binding protein family 3/N-terminal" evidence="8">
    <location>
        <begin position="22"/>
        <end position="239"/>
    </location>
</feature>
<evidence type="ECO:0000256" key="3">
    <source>
        <dbReference type="ARBA" id="ARBA00022448"/>
    </source>
</evidence>
<dbReference type="PROSITE" id="PS01039">
    <property type="entry name" value="SBP_BACTERIAL_3"/>
    <property type="match status" value="1"/>
</dbReference>
<dbReference type="PANTHER" id="PTHR35936:SF20">
    <property type="entry name" value="ABC TRANSPORTER ARGININE-BINDING PROTEIN 2-RELATED"/>
    <property type="match status" value="1"/>
</dbReference>
<dbReference type="SUPFAM" id="SSF53850">
    <property type="entry name" value="Periplasmic binding protein-like II"/>
    <property type="match status" value="1"/>
</dbReference>
<evidence type="ECO:0000313" key="11">
    <source>
        <dbReference type="Proteomes" id="UP000250186"/>
    </source>
</evidence>
<comment type="subcellular location">
    <subcellularLocation>
        <location evidence="1">Periplasm</location>
    </subcellularLocation>
</comment>
<dbReference type="NCBIfam" id="TIGR01096">
    <property type="entry name" value="3A0103s03R"/>
    <property type="match status" value="1"/>
</dbReference>
<sequence>MKKVLVAALLAGASMTASAADVLRFATEASYPPFEFVDADNQIQGFDIDLAKALCQKMAVTCTFNNQSFDSLIPGLKFRRFDAVITGMDITPERQRQVSFTQPYYDNSALFIAPKDSIMDVSALNGRRVGVQNGTTHQKYLMDMRQDITAVPYDSYQNAALDLKNGRVSAIFGDTAVVNEWLKQNPNLAVVGEKVTNKAYFGAGLGIAVRLHNDALLQKFNDALNSIKQDGTYQALYQK</sequence>
<evidence type="ECO:0000256" key="1">
    <source>
        <dbReference type="ARBA" id="ARBA00004418"/>
    </source>
</evidence>
<dbReference type="InterPro" id="IPR018313">
    <property type="entry name" value="SBP_3_CS"/>
</dbReference>
<dbReference type="NCBIfam" id="NF011583">
    <property type="entry name" value="PRK15007.1"/>
    <property type="match status" value="1"/>
</dbReference>
<dbReference type="Proteomes" id="UP000250186">
    <property type="component" value="Unassembled WGS sequence"/>
</dbReference>